<proteinExistence type="predicted"/>
<sequence length="100" mass="10672">MLQTWLPCDFQLIGGRLWRCAHAHAATPVQGIFGAAASRHAGVVVMACSYGKNFASTVLNFSVQAQKSRARCSRHAVGLIVVGTQGLDAPLNPSVARKRI</sequence>
<reference evidence="1 2" key="1">
    <citation type="journal article" date="2024" name="Nat. Commun.">
        <title>Phylogenomics reveals the evolutionary origins of lichenization in chlorophyte algae.</title>
        <authorList>
            <person name="Puginier C."/>
            <person name="Libourel C."/>
            <person name="Otte J."/>
            <person name="Skaloud P."/>
            <person name="Haon M."/>
            <person name="Grisel S."/>
            <person name="Petersen M."/>
            <person name="Berrin J.G."/>
            <person name="Delaux P.M."/>
            <person name="Dal Grande F."/>
            <person name="Keller J."/>
        </authorList>
    </citation>
    <scope>NUCLEOTIDE SEQUENCE [LARGE SCALE GENOMIC DNA]</scope>
    <source>
        <strain evidence="1 2">SAG 2036</strain>
    </source>
</reference>
<comment type="caution">
    <text evidence="1">The sequence shown here is derived from an EMBL/GenBank/DDBJ whole genome shotgun (WGS) entry which is preliminary data.</text>
</comment>
<gene>
    <name evidence="1" type="ORF">WJX73_007098</name>
</gene>
<keyword evidence="2" id="KW-1185">Reference proteome</keyword>
<evidence type="ECO:0000313" key="2">
    <source>
        <dbReference type="Proteomes" id="UP001465755"/>
    </source>
</evidence>
<organism evidence="1 2">
    <name type="scientific">Symbiochloris irregularis</name>
    <dbReference type="NCBI Taxonomy" id="706552"/>
    <lineage>
        <taxon>Eukaryota</taxon>
        <taxon>Viridiplantae</taxon>
        <taxon>Chlorophyta</taxon>
        <taxon>core chlorophytes</taxon>
        <taxon>Trebouxiophyceae</taxon>
        <taxon>Trebouxiales</taxon>
        <taxon>Trebouxiaceae</taxon>
        <taxon>Symbiochloris</taxon>
    </lineage>
</organism>
<dbReference type="AlphaFoldDB" id="A0AAW1NJG0"/>
<evidence type="ECO:0000313" key="1">
    <source>
        <dbReference type="EMBL" id="KAK9786395.1"/>
    </source>
</evidence>
<dbReference type="EMBL" id="JALJOQ010000273">
    <property type="protein sequence ID" value="KAK9786395.1"/>
    <property type="molecule type" value="Genomic_DNA"/>
</dbReference>
<dbReference type="Proteomes" id="UP001465755">
    <property type="component" value="Unassembled WGS sequence"/>
</dbReference>
<name>A0AAW1NJG0_9CHLO</name>
<protein>
    <submittedName>
        <fullName evidence="1">Uncharacterized protein</fullName>
    </submittedName>
</protein>
<accession>A0AAW1NJG0</accession>